<evidence type="ECO:0000313" key="4">
    <source>
        <dbReference type="Proteomes" id="UP000278031"/>
    </source>
</evidence>
<feature type="transmembrane region" description="Helical" evidence="2">
    <location>
        <begin position="503"/>
        <end position="524"/>
    </location>
</feature>
<feature type="coiled-coil region" evidence="1">
    <location>
        <begin position="552"/>
        <end position="579"/>
    </location>
</feature>
<accession>A0A497JHK4</accession>
<keyword evidence="1" id="KW-0175">Coiled coil</keyword>
<comment type="caution">
    <text evidence="3">The sequence shown here is derived from an EMBL/GenBank/DDBJ whole genome shotgun (WGS) entry which is preliminary data.</text>
</comment>
<evidence type="ECO:0000256" key="2">
    <source>
        <dbReference type="SAM" id="Phobius"/>
    </source>
</evidence>
<dbReference type="EMBL" id="QMWP01000031">
    <property type="protein sequence ID" value="RLG70796.1"/>
    <property type="molecule type" value="Genomic_DNA"/>
</dbReference>
<reference evidence="3 4" key="1">
    <citation type="submission" date="2018-06" db="EMBL/GenBank/DDBJ databases">
        <title>Extensive metabolic versatility and redundancy in microbially diverse, dynamic hydrothermal sediments.</title>
        <authorList>
            <person name="Dombrowski N."/>
            <person name="Teske A."/>
            <person name="Baker B.J."/>
        </authorList>
    </citation>
    <scope>NUCLEOTIDE SEQUENCE [LARGE SCALE GENOMIC DNA]</scope>
    <source>
        <strain evidence="3">B51_G17</strain>
    </source>
</reference>
<organism evidence="3 4">
    <name type="scientific">Candidatus Iainarchaeum sp</name>
    <dbReference type="NCBI Taxonomy" id="3101447"/>
    <lineage>
        <taxon>Archaea</taxon>
        <taxon>Candidatus Iainarchaeota</taxon>
        <taxon>Candidatus Iainarchaeia</taxon>
        <taxon>Candidatus Iainarchaeales</taxon>
        <taxon>Candidatus Iainarchaeaceae</taxon>
        <taxon>Candidatus Iainarchaeum</taxon>
    </lineage>
</organism>
<keyword evidence="2" id="KW-1133">Transmembrane helix</keyword>
<protein>
    <submittedName>
        <fullName evidence="3">Uncharacterized protein</fullName>
    </submittedName>
</protein>
<dbReference type="AlphaFoldDB" id="A0A497JHK4"/>
<evidence type="ECO:0000313" key="3">
    <source>
        <dbReference type="EMBL" id="RLG70796.1"/>
    </source>
</evidence>
<keyword evidence="2" id="KW-0472">Membrane</keyword>
<name>A0A497JHK4_9ARCH</name>
<proteinExistence type="predicted"/>
<keyword evidence="2" id="KW-0812">Transmembrane</keyword>
<gene>
    <name evidence="3" type="ORF">DRO04_01120</name>
</gene>
<dbReference type="Proteomes" id="UP000278031">
    <property type="component" value="Unassembled WGS sequence"/>
</dbReference>
<evidence type="ECO:0000256" key="1">
    <source>
        <dbReference type="SAM" id="Coils"/>
    </source>
</evidence>
<sequence>MRWATIFLLLLLLPITFAATCGDGICEAPYENSCTCSADCGLCRGSAGICKEFKCVNSECVPVTIPNCCGNKICEYPENYGNCPADCKPTQVFALLISPNLGEYFVRGEKLIFKAKVTSHGRKVITADANLTSPLFGKLKLYNDATHGDEKAYDNIYTNTFTIPNNISAGTYDLNLDVNFMNVFAHLKYKITINPKLDISAIVSKELILGDYIRAHISIFRKNLPIDANLSIQLYDSHNKLVFSHTEITQSYSLNYHTSLIERSGTWTLKLYAEDENKNSAKAEYKIKIYPAETLNLLRIKILSPTEPISTDQNFLLKVLVTDNEGNAVNDANVFLITPEAEFPLTNIGDGQYSLYLDFNARYPAKKHTWKISADKNISNTTISGLKEFNITFKPSTLPLEIVQPKRRTFNVGETLQILLHSYYADKEPVVGAEISAMLKDKKLNFIAIEPGFYKATLLLTADLEGKHSINITLVDPYLNSAQTTLNVEIVGLNIFAYIQKNLNFILTIILSLIILLILFYYLFSKEINKIKLKMEKKKIIELEKELQRKYFEEGLLTKKEYEKLMQEYEQRLAEIKKKLGEV</sequence>